<accession>A0ABD2NGU0</accession>
<sequence length="210" mass="24474">MGDEKLIDLIQKYDVIYNIKCIEYRDARLRNAAWEQIAKLHGKSVEECKENWNKLRNCYNNAMKRRRKKSDQTGKIIGPWRFEEQMSFLKPYLGDRQAAGNDVSISNASFSDPSTASPMYPERTSRTISSTSYRRKASSSTENDYMEDMKKLMKTSQEINTRREELDDLDTFFLSMSKSIKKLPKVDQIRIKMDLLKAISEAELGKEKSQ</sequence>
<evidence type="ECO:0000259" key="4">
    <source>
        <dbReference type="PROSITE" id="PS51031"/>
    </source>
</evidence>
<comment type="subcellular location">
    <subcellularLocation>
        <location evidence="1">Nucleus</location>
    </subcellularLocation>
</comment>
<evidence type="ECO:0000313" key="6">
    <source>
        <dbReference type="Proteomes" id="UP001516400"/>
    </source>
</evidence>
<evidence type="ECO:0000313" key="5">
    <source>
        <dbReference type="EMBL" id="KAL3277622.1"/>
    </source>
</evidence>
<dbReference type="AlphaFoldDB" id="A0ABD2NGU0"/>
<evidence type="ECO:0000259" key="3">
    <source>
        <dbReference type="PROSITE" id="PS51029"/>
    </source>
</evidence>
<dbReference type="Proteomes" id="UP001516400">
    <property type="component" value="Unassembled WGS sequence"/>
</dbReference>
<dbReference type="PROSITE" id="PS51031">
    <property type="entry name" value="BESS"/>
    <property type="match status" value="1"/>
</dbReference>
<dbReference type="SMART" id="SM00595">
    <property type="entry name" value="MADF"/>
    <property type="match status" value="1"/>
</dbReference>
<dbReference type="InterPro" id="IPR004210">
    <property type="entry name" value="BESS_motif"/>
</dbReference>
<dbReference type="PANTHER" id="PTHR12243">
    <property type="entry name" value="MADF DOMAIN TRANSCRIPTION FACTOR"/>
    <property type="match status" value="1"/>
</dbReference>
<reference evidence="5 6" key="1">
    <citation type="journal article" date="2021" name="BMC Biol.">
        <title>Horizontally acquired antibacterial genes associated with adaptive radiation of ladybird beetles.</title>
        <authorList>
            <person name="Li H.S."/>
            <person name="Tang X.F."/>
            <person name="Huang Y.H."/>
            <person name="Xu Z.Y."/>
            <person name="Chen M.L."/>
            <person name="Du X.Y."/>
            <person name="Qiu B.Y."/>
            <person name="Chen P.T."/>
            <person name="Zhang W."/>
            <person name="Slipinski A."/>
            <person name="Escalona H.E."/>
            <person name="Waterhouse R.M."/>
            <person name="Zwick A."/>
            <person name="Pang H."/>
        </authorList>
    </citation>
    <scope>NUCLEOTIDE SEQUENCE [LARGE SCALE GENOMIC DNA]</scope>
    <source>
        <strain evidence="5">SYSU2018</strain>
    </source>
</reference>
<name>A0ABD2NGU0_9CUCU</name>
<feature type="domain" description="MADF" evidence="3">
    <location>
        <begin position="5"/>
        <end position="94"/>
    </location>
</feature>
<dbReference type="GO" id="GO:0005634">
    <property type="term" value="C:nucleus"/>
    <property type="evidence" value="ECO:0007669"/>
    <property type="project" value="UniProtKB-SubCell"/>
</dbReference>
<evidence type="ECO:0008006" key="7">
    <source>
        <dbReference type="Google" id="ProtNLM"/>
    </source>
</evidence>
<keyword evidence="6" id="KW-1185">Reference proteome</keyword>
<dbReference type="Pfam" id="PF10545">
    <property type="entry name" value="MADF_DNA_bdg"/>
    <property type="match status" value="1"/>
</dbReference>
<feature type="domain" description="BESS" evidence="4">
    <location>
        <begin position="166"/>
        <end position="205"/>
    </location>
</feature>
<dbReference type="EMBL" id="JABFTP020000103">
    <property type="protein sequence ID" value="KAL3277622.1"/>
    <property type="molecule type" value="Genomic_DNA"/>
</dbReference>
<protein>
    <recommendedName>
        <fullName evidence="7">Transcription factor Adf-1</fullName>
    </recommendedName>
</protein>
<evidence type="ECO:0000256" key="1">
    <source>
        <dbReference type="PROSITE-ProRule" id="PRU00371"/>
    </source>
</evidence>
<comment type="caution">
    <text evidence="5">The sequence shown here is derived from an EMBL/GenBank/DDBJ whole genome shotgun (WGS) entry which is preliminary data.</text>
</comment>
<keyword evidence="1" id="KW-0539">Nucleus</keyword>
<dbReference type="InterPro" id="IPR006578">
    <property type="entry name" value="MADF-dom"/>
</dbReference>
<proteinExistence type="predicted"/>
<feature type="region of interest" description="Disordered" evidence="2">
    <location>
        <begin position="104"/>
        <end position="144"/>
    </location>
</feature>
<dbReference type="PANTHER" id="PTHR12243:SF60">
    <property type="entry name" value="SI:CH211-15D5.12-RELATED"/>
    <property type="match status" value="1"/>
</dbReference>
<organism evidence="5 6">
    <name type="scientific">Cryptolaemus montrouzieri</name>
    <dbReference type="NCBI Taxonomy" id="559131"/>
    <lineage>
        <taxon>Eukaryota</taxon>
        <taxon>Metazoa</taxon>
        <taxon>Ecdysozoa</taxon>
        <taxon>Arthropoda</taxon>
        <taxon>Hexapoda</taxon>
        <taxon>Insecta</taxon>
        <taxon>Pterygota</taxon>
        <taxon>Neoptera</taxon>
        <taxon>Endopterygota</taxon>
        <taxon>Coleoptera</taxon>
        <taxon>Polyphaga</taxon>
        <taxon>Cucujiformia</taxon>
        <taxon>Coccinelloidea</taxon>
        <taxon>Coccinellidae</taxon>
        <taxon>Scymninae</taxon>
        <taxon>Scymnini</taxon>
        <taxon>Cryptolaemus</taxon>
    </lineage>
</organism>
<feature type="compositionally biased region" description="Polar residues" evidence="2">
    <location>
        <begin position="104"/>
        <end position="117"/>
    </location>
</feature>
<gene>
    <name evidence="5" type="ORF">HHI36_012963</name>
</gene>
<evidence type="ECO:0000256" key="2">
    <source>
        <dbReference type="SAM" id="MobiDB-lite"/>
    </source>
</evidence>
<dbReference type="InterPro" id="IPR039353">
    <property type="entry name" value="TF_Adf1"/>
</dbReference>
<dbReference type="PROSITE" id="PS51029">
    <property type="entry name" value="MADF"/>
    <property type="match status" value="1"/>
</dbReference>